<dbReference type="AlphaFoldDB" id="A0A6A6AX14"/>
<dbReference type="PANTHER" id="PTHR28307">
    <property type="entry name" value="PROTEIN PAL1"/>
    <property type="match status" value="1"/>
</dbReference>
<feature type="region of interest" description="Disordered" evidence="1">
    <location>
        <begin position="1"/>
        <end position="56"/>
    </location>
</feature>
<feature type="compositionally biased region" description="Polar residues" evidence="1">
    <location>
        <begin position="302"/>
        <end position="319"/>
    </location>
</feature>
<evidence type="ECO:0000313" key="2">
    <source>
        <dbReference type="EMBL" id="KAF2136146.1"/>
    </source>
</evidence>
<feature type="compositionally biased region" description="Basic residues" evidence="1">
    <location>
        <begin position="346"/>
        <end position="355"/>
    </location>
</feature>
<gene>
    <name evidence="2" type="ORF">K452DRAFT_140769</name>
</gene>
<dbReference type="OrthoDB" id="5352132at2759"/>
<evidence type="ECO:0008006" key="4">
    <source>
        <dbReference type="Google" id="ProtNLM"/>
    </source>
</evidence>
<accession>A0A6A6AX14</accession>
<reference evidence="2" key="1">
    <citation type="journal article" date="2020" name="Stud. Mycol.">
        <title>101 Dothideomycetes genomes: a test case for predicting lifestyles and emergence of pathogens.</title>
        <authorList>
            <person name="Haridas S."/>
            <person name="Albert R."/>
            <person name="Binder M."/>
            <person name="Bloem J."/>
            <person name="Labutti K."/>
            <person name="Salamov A."/>
            <person name="Andreopoulos B."/>
            <person name="Baker S."/>
            <person name="Barry K."/>
            <person name="Bills G."/>
            <person name="Bluhm B."/>
            <person name="Cannon C."/>
            <person name="Castanera R."/>
            <person name="Culley D."/>
            <person name="Daum C."/>
            <person name="Ezra D."/>
            <person name="Gonzalez J."/>
            <person name="Henrissat B."/>
            <person name="Kuo A."/>
            <person name="Liang C."/>
            <person name="Lipzen A."/>
            <person name="Lutzoni F."/>
            <person name="Magnuson J."/>
            <person name="Mondo S."/>
            <person name="Nolan M."/>
            <person name="Ohm R."/>
            <person name="Pangilinan J."/>
            <person name="Park H.-J."/>
            <person name="Ramirez L."/>
            <person name="Alfaro M."/>
            <person name="Sun H."/>
            <person name="Tritt A."/>
            <person name="Yoshinaga Y."/>
            <person name="Zwiers L.-H."/>
            <person name="Turgeon B."/>
            <person name="Goodwin S."/>
            <person name="Spatafora J."/>
            <person name="Crous P."/>
            <person name="Grigoriev I."/>
        </authorList>
    </citation>
    <scope>NUCLEOTIDE SEQUENCE</scope>
    <source>
        <strain evidence="2">CBS 121167</strain>
    </source>
</reference>
<feature type="compositionally biased region" description="Basic residues" evidence="1">
    <location>
        <begin position="213"/>
        <end position="226"/>
    </location>
</feature>
<keyword evidence="3" id="KW-1185">Reference proteome</keyword>
<dbReference type="RefSeq" id="XP_033391864.1">
    <property type="nucleotide sequence ID" value="XM_033535403.1"/>
</dbReference>
<name>A0A6A6AX14_9PEZI</name>
<dbReference type="EMBL" id="ML995532">
    <property type="protein sequence ID" value="KAF2136146.1"/>
    <property type="molecule type" value="Genomic_DNA"/>
</dbReference>
<dbReference type="GeneID" id="54292897"/>
<dbReference type="Proteomes" id="UP000799438">
    <property type="component" value="Unassembled WGS sequence"/>
</dbReference>
<dbReference type="GO" id="GO:0005737">
    <property type="term" value="C:cytoplasm"/>
    <property type="evidence" value="ECO:0007669"/>
    <property type="project" value="TreeGrafter"/>
</dbReference>
<feature type="region of interest" description="Disordered" evidence="1">
    <location>
        <begin position="176"/>
        <end position="363"/>
    </location>
</feature>
<feature type="compositionally biased region" description="Basic and acidic residues" evidence="1">
    <location>
        <begin position="190"/>
        <end position="200"/>
    </location>
</feature>
<proteinExistence type="predicted"/>
<feature type="compositionally biased region" description="Basic and acidic residues" evidence="1">
    <location>
        <begin position="31"/>
        <end position="41"/>
    </location>
</feature>
<dbReference type="PANTHER" id="PTHR28307:SF2">
    <property type="entry name" value="PROTEIN PAL1"/>
    <property type="match status" value="1"/>
</dbReference>
<protein>
    <recommendedName>
        <fullName evidence="4">Pal1 cell morphology protein</fullName>
    </recommendedName>
</protein>
<organism evidence="2 3">
    <name type="scientific">Aplosporella prunicola CBS 121167</name>
    <dbReference type="NCBI Taxonomy" id="1176127"/>
    <lineage>
        <taxon>Eukaryota</taxon>
        <taxon>Fungi</taxon>
        <taxon>Dikarya</taxon>
        <taxon>Ascomycota</taxon>
        <taxon>Pezizomycotina</taxon>
        <taxon>Dothideomycetes</taxon>
        <taxon>Dothideomycetes incertae sedis</taxon>
        <taxon>Botryosphaeriales</taxon>
        <taxon>Aplosporellaceae</taxon>
        <taxon>Aplosporella</taxon>
    </lineage>
</organism>
<evidence type="ECO:0000313" key="3">
    <source>
        <dbReference type="Proteomes" id="UP000799438"/>
    </source>
</evidence>
<evidence type="ECO:0000256" key="1">
    <source>
        <dbReference type="SAM" id="MobiDB-lite"/>
    </source>
</evidence>
<dbReference type="InterPro" id="IPR013226">
    <property type="entry name" value="Pal1"/>
</dbReference>
<dbReference type="Pfam" id="PF08316">
    <property type="entry name" value="Pal1"/>
    <property type="match status" value="1"/>
</dbReference>
<sequence length="363" mass="40521">MRRPRRNSESSVMDTKAIEDERRRRERRRREREGKDKDPRSGKSSKPVKKPQGLDIIDKLDVSGIYGPSLFHHDGPFDACNPHRNRKKDHRAPMEAFPVDSANNAMGGAGPVNKHINLDQFHGREAEGFAEWSTTNRTAPPPENEDIGTLNISGGQANTWYNPKAAIDYVHGDESAGLGTSTFLDGAPASRRDIERRESEAEAQLRAGEGLGRKKSLAQRFRGKSQPRREFGSQGRIQSPEAMYEWQRVNQTPQDELPPRPGQTQSAGGLGKMQERNPFFQDYDDPYERKGASMRVAEQGRTRTPSSPGNGLERSTTADSFGMPPRGPPPEPNRDTKPIGLLGRMKSLKGGKRAPPRPERRLS</sequence>